<dbReference type="OrthoDB" id="540503at2759"/>
<name>A0A078FI09_BRANA</name>
<keyword evidence="1" id="KW-1133">Transmembrane helix</keyword>
<dbReference type="AlphaFoldDB" id="A0A078FI09"/>
<dbReference type="Pfam" id="PF03407">
    <property type="entry name" value="Nucleotid_trans"/>
    <property type="match status" value="1"/>
</dbReference>
<dbReference type="PANTHER" id="PTHR46038:SF37">
    <property type="entry name" value="GLYCOSYLTRANSFERASE"/>
    <property type="match status" value="1"/>
</dbReference>
<sequence length="303" mass="34564">METVRMVKLPYFFIFCLLLIIIWLLSHHPSCSPYMSTIRGTEFSHIPPESSGLSSLLKEAATEDNTVIITMVDREWAKPASLLDLFLESFRIGERTKHLLNHLIVVALDNQALRYCCRAHPRCYLHTGSGKKIGSVNPDGLIAGWNKKALVKEILELGYNMIFTEADVIWLRNPLMHCHPHNSVSVACGFSSSDEQHVTAENTGGFFYAKSNEITIDMFKILNVERVLYPSTGNQSFCDIVKREDVIRGLNMKVTYLDDDNFVRFCQPNRQNQSKITTVHASCYDDTKSKVQYLKLLLQDRKI</sequence>
<dbReference type="PANTHER" id="PTHR46038">
    <property type="entry name" value="EXPRESSED PROTEIN-RELATED"/>
    <property type="match status" value="1"/>
</dbReference>
<accession>A0A078FI09</accession>
<evidence type="ECO:0000313" key="3">
    <source>
        <dbReference type="EMBL" id="CDY11723.1"/>
    </source>
</evidence>
<feature type="domain" description="Nucleotide-diphospho-sugar transferase" evidence="2">
    <location>
        <begin position="98"/>
        <end position="294"/>
    </location>
</feature>
<dbReference type="Gramene" id="CDY11723">
    <property type="protein sequence ID" value="CDY11723"/>
    <property type="gene ID" value="GSBRNA2T00049925001"/>
</dbReference>
<dbReference type="PaxDb" id="3708-A0A078FI09"/>
<gene>
    <name evidence="3" type="primary">BnaC06g13310D</name>
    <name evidence="3" type="ORF">GSBRNA2T00049925001</name>
</gene>
<keyword evidence="4" id="KW-1185">Reference proteome</keyword>
<reference evidence="3 4" key="1">
    <citation type="journal article" date="2014" name="Science">
        <title>Plant genetics. Early allopolyploid evolution in the post-Neolithic Brassica napus oilseed genome.</title>
        <authorList>
            <person name="Chalhoub B."/>
            <person name="Denoeud F."/>
            <person name="Liu S."/>
            <person name="Parkin I.A."/>
            <person name="Tang H."/>
            <person name="Wang X."/>
            <person name="Chiquet J."/>
            <person name="Belcram H."/>
            <person name="Tong C."/>
            <person name="Samans B."/>
            <person name="Correa M."/>
            <person name="Da Silva C."/>
            <person name="Just J."/>
            <person name="Falentin C."/>
            <person name="Koh C.S."/>
            <person name="Le Clainche I."/>
            <person name="Bernard M."/>
            <person name="Bento P."/>
            <person name="Noel B."/>
            <person name="Labadie K."/>
            <person name="Alberti A."/>
            <person name="Charles M."/>
            <person name="Arnaud D."/>
            <person name="Guo H."/>
            <person name="Daviaud C."/>
            <person name="Alamery S."/>
            <person name="Jabbari K."/>
            <person name="Zhao M."/>
            <person name="Edger P.P."/>
            <person name="Chelaifa H."/>
            <person name="Tack D."/>
            <person name="Lassalle G."/>
            <person name="Mestiri I."/>
            <person name="Schnel N."/>
            <person name="Le Paslier M.C."/>
            <person name="Fan G."/>
            <person name="Renault V."/>
            <person name="Bayer P.E."/>
            <person name="Golicz A.A."/>
            <person name="Manoli S."/>
            <person name="Lee T.H."/>
            <person name="Thi V.H."/>
            <person name="Chalabi S."/>
            <person name="Hu Q."/>
            <person name="Fan C."/>
            <person name="Tollenaere R."/>
            <person name="Lu Y."/>
            <person name="Battail C."/>
            <person name="Shen J."/>
            <person name="Sidebottom C.H."/>
            <person name="Wang X."/>
            <person name="Canaguier A."/>
            <person name="Chauveau A."/>
            <person name="Berard A."/>
            <person name="Deniot G."/>
            <person name="Guan M."/>
            <person name="Liu Z."/>
            <person name="Sun F."/>
            <person name="Lim Y.P."/>
            <person name="Lyons E."/>
            <person name="Town C.D."/>
            <person name="Bancroft I."/>
            <person name="Wang X."/>
            <person name="Meng J."/>
            <person name="Ma J."/>
            <person name="Pires J.C."/>
            <person name="King G.J."/>
            <person name="Brunel D."/>
            <person name="Delourme R."/>
            <person name="Renard M."/>
            <person name="Aury J.M."/>
            <person name="Adams K.L."/>
            <person name="Batley J."/>
            <person name="Snowdon R.J."/>
            <person name="Tost J."/>
            <person name="Edwards D."/>
            <person name="Zhou Y."/>
            <person name="Hua W."/>
            <person name="Sharpe A.G."/>
            <person name="Paterson A.H."/>
            <person name="Guan C."/>
            <person name="Wincker P."/>
        </authorList>
    </citation>
    <scope>NUCLEOTIDE SEQUENCE [LARGE SCALE GENOMIC DNA]</scope>
    <source>
        <strain evidence="4">cv. Darmor-bzh</strain>
    </source>
</reference>
<keyword evidence="1" id="KW-0812">Transmembrane</keyword>
<dbReference type="InterPro" id="IPR044821">
    <property type="entry name" value="At1g28695/At4g15970-like"/>
</dbReference>
<feature type="transmembrane region" description="Helical" evidence="1">
    <location>
        <begin position="9"/>
        <end position="26"/>
    </location>
</feature>
<dbReference type="InterPro" id="IPR005069">
    <property type="entry name" value="Nucl-diP-sugar_transferase"/>
</dbReference>
<dbReference type="STRING" id="3708.A0A078FI09"/>
<dbReference type="Proteomes" id="UP000028999">
    <property type="component" value="Unassembled WGS sequence"/>
</dbReference>
<evidence type="ECO:0000256" key="1">
    <source>
        <dbReference type="SAM" id="Phobius"/>
    </source>
</evidence>
<organism evidence="3 4">
    <name type="scientific">Brassica napus</name>
    <name type="common">Rape</name>
    <dbReference type="NCBI Taxonomy" id="3708"/>
    <lineage>
        <taxon>Eukaryota</taxon>
        <taxon>Viridiplantae</taxon>
        <taxon>Streptophyta</taxon>
        <taxon>Embryophyta</taxon>
        <taxon>Tracheophyta</taxon>
        <taxon>Spermatophyta</taxon>
        <taxon>Magnoliopsida</taxon>
        <taxon>eudicotyledons</taxon>
        <taxon>Gunneridae</taxon>
        <taxon>Pentapetalae</taxon>
        <taxon>rosids</taxon>
        <taxon>malvids</taxon>
        <taxon>Brassicales</taxon>
        <taxon>Brassicaceae</taxon>
        <taxon>Brassiceae</taxon>
        <taxon>Brassica</taxon>
    </lineage>
</organism>
<dbReference type="EMBL" id="LK032013">
    <property type="protein sequence ID" value="CDY11723.1"/>
    <property type="molecule type" value="Genomic_DNA"/>
</dbReference>
<protein>
    <submittedName>
        <fullName evidence="3">BnaC06g13310D protein</fullName>
    </submittedName>
</protein>
<dbReference type="KEGG" id="bna:106405062"/>
<evidence type="ECO:0000313" key="4">
    <source>
        <dbReference type="Proteomes" id="UP000028999"/>
    </source>
</evidence>
<proteinExistence type="predicted"/>
<evidence type="ECO:0000259" key="2">
    <source>
        <dbReference type="Pfam" id="PF03407"/>
    </source>
</evidence>
<keyword evidence="1" id="KW-0472">Membrane</keyword>
<dbReference type="OMA" id="TMVDREW"/>